<feature type="transmembrane region" description="Helical" evidence="2">
    <location>
        <begin position="1004"/>
        <end position="1026"/>
    </location>
</feature>
<feature type="transmembrane region" description="Helical" evidence="2">
    <location>
        <begin position="2115"/>
        <end position="2135"/>
    </location>
</feature>
<gene>
    <name evidence="3" type="ORF">ACHHYP_06013</name>
</gene>
<evidence type="ECO:0000256" key="2">
    <source>
        <dbReference type="SAM" id="Phobius"/>
    </source>
</evidence>
<feature type="transmembrane region" description="Helical" evidence="2">
    <location>
        <begin position="348"/>
        <end position="365"/>
    </location>
</feature>
<keyword evidence="2" id="KW-0812">Transmembrane</keyword>
<organism evidence="3 4">
    <name type="scientific">Achlya hypogyna</name>
    <name type="common">Oomycete</name>
    <name type="synonym">Protoachlya hypogyna</name>
    <dbReference type="NCBI Taxonomy" id="1202772"/>
    <lineage>
        <taxon>Eukaryota</taxon>
        <taxon>Sar</taxon>
        <taxon>Stramenopiles</taxon>
        <taxon>Oomycota</taxon>
        <taxon>Saprolegniomycetes</taxon>
        <taxon>Saprolegniales</taxon>
        <taxon>Achlyaceae</taxon>
        <taxon>Achlya</taxon>
    </lineage>
</organism>
<reference evidence="3 4" key="1">
    <citation type="journal article" date="2014" name="Genome Biol. Evol.">
        <title>The secreted proteins of Achlya hypogyna and Thraustotheca clavata identify the ancestral oomycete secretome and reveal gene acquisitions by horizontal gene transfer.</title>
        <authorList>
            <person name="Misner I."/>
            <person name="Blouin N."/>
            <person name="Leonard G."/>
            <person name="Richards T.A."/>
            <person name="Lane C.E."/>
        </authorList>
    </citation>
    <scope>NUCLEOTIDE SEQUENCE [LARGE SCALE GENOMIC DNA]</scope>
    <source>
        <strain evidence="3 4">ATCC 48635</strain>
    </source>
</reference>
<feature type="transmembrane region" description="Helical" evidence="2">
    <location>
        <begin position="1235"/>
        <end position="1253"/>
    </location>
</feature>
<protein>
    <submittedName>
        <fullName evidence="3">Uncharacterized protein</fullName>
    </submittedName>
</protein>
<feature type="transmembrane region" description="Helical" evidence="2">
    <location>
        <begin position="218"/>
        <end position="238"/>
    </location>
</feature>
<feature type="transmembrane region" description="Helical" evidence="2">
    <location>
        <begin position="2073"/>
        <end position="2090"/>
    </location>
</feature>
<name>A0A1V9ZNB9_ACHHY</name>
<evidence type="ECO:0000256" key="1">
    <source>
        <dbReference type="SAM" id="MobiDB-lite"/>
    </source>
</evidence>
<feature type="region of interest" description="Disordered" evidence="1">
    <location>
        <begin position="757"/>
        <end position="786"/>
    </location>
</feature>
<feature type="transmembrane region" description="Helical" evidence="2">
    <location>
        <begin position="1115"/>
        <end position="1135"/>
    </location>
</feature>
<feature type="transmembrane region" description="Helical" evidence="2">
    <location>
        <begin position="183"/>
        <end position="206"/>
    </location>
</feature>
<feature type="transmembrane region" description="Helical" evidence="2">
    <location>
        <begin position="1156"/>
        <end position="1174"/>
    </location>
</feature>
<feature type="transmembrane region" description="Helical" evidence="2">
    <location>
        <begin position="258"/>
        <end position="279"/>
    </location>
</feature>
<keyword evidence="2" id="KW-0472">Membrane</keyword>
<proteinExistence type="predicted"/>
<feature type="transmembrane region" description="Helical" evidence="2">
    <location>
        <begin position="2034"/>
        <end position="2052"/>
    </location>
</feature>
<feature type="region of interest" description="Disordered" evidence="1">
    <location>
        <begin position="458"/>
        <end position="478"/>
    </location>
</feature>
<dbReference type="Proteomes" id="UP000243579">
    <property type="component" value="Unassembled WGS sequence"/>
</dbReference>
<keyword evidence="2" id="KW-1133">Transmembrane helix</keyword>
<comment type="caution">
    <text evidence="3">The sequence shown here is derived from an EMBL/GenBank/DDBJ whole genome shotgun (WGS) entry which is preliminary data.</text>
</comment>
<feature type="transmembrane region" description="Helical" evidence="2">
    <location>
        <begin position="1273"/>
        <end position="1292"/>
    </location>
</feature>
<sequence>MYAGRWDVLAVASDGYSWHPSASFFAFGSVSASLCCIATALFEVYFAPTPPTFTIHCPKRKYGTVREQRLQRALRLSAMFAEWFEFTTAPLSLAFVITGTPGFVHQLLLTLNSANEVTRMRLVYEVQTQLDGQRCYGNKSGSSRTHQHAYRAQYNGRWCPYTYLFLVEPVLESVLYPLAFDLLYIPMVSTFLRLGSCPIGLGHLVLPGGITCDCIDRFGIFWAVGLLCFILHYCGALHHKMNIEPLASTMDFRFQPSYQFFIVMARTLCPVVSILMINLEASRTEVVALCLGLLLVWTLLLGYSYKTQPCIGSGSSPNNLRVVTCTGAVYSTLCAIGVLTVQASLTTLLFALVPLPGVWMAAWAINDRRARLYDVPNVPIVELLHHPAPITQTVGSIAAMYMNPRKVVDRDHERIITQLRRLAATASDASCRMYALRTLWFCHIRSYMEAPKPTPTNGVPGNLWLKDRGNTERPPRTPVLRPKRIKLAAIGITDARLHVATARQSVGAIFSAIPIRSARSQGRNPGASMRDIDPNSPYYIVSIGGSLWISHRHTPTDAVLESHRLYVMAVDAWSLSVTMRDTNAMYEASLFLLQWYRTGCLELPPDMFLRVLAVLCKVGSIKMVIDATHSLYNATLNGVTPPTLWWKYPRAMGHFSHGLRLKSRATVAKCAAVLAITVANPTELGKAPWLTPKFVVRVESALRAWVRDYRISDSLSKVYGVLQEMHPNTALSSSSKRLLLDAMRRLQALSSKTIRSLSRSGISRREPSKGYAASRQPHELSGSSSALIPKPLLPNGRVVPAPILAADVSALPTAAVELSTTHSPMLKVENTTSGPSISAVQAQLAAAGPSTAILLEANVLGDTTPCPTASATGAMQTLLRQPKVPSKTHLLRFDKELILRVEEHRIRRNQFVEILRRAYSLRRCVADGRSSARQVRTKRFRLVDAVECAVALYQAPDDCGIVDYVDTVLDRAIREFFMPYVAHLSPHHRQLGGVINWADCGFEWLHVAPIASFCLVWIVLGIRMLHRSGAAHHLFRRDPSEIHDHIAQGVAIALAQRKYGSLRVQQLQRMLRLSAMWSEWLEFTLAPLNIAFMVTGSPSDLYSQLFTLNTANERVLYPLVFDVCYISMTATFLRVGTCPLAVAHLHLLGKVSCDCIDHFGIFWVVGLGCFILHYCGALHHKMNIEPLATTMDFRFQPSYQFFIVMARTEIRFVNKRHIVGPIAAIIVMNIGANPAGVLVVLFGLLVVWTLLLLYSYSTQPCIGSGSGPNNIRVVTFSSAIYTTMCSISVVVADESLRTLLLTLIPLPLVWLTAWHVNRRRAELYHIPNVSILDLLRYPSPAIATVGAVAALHMNPKNVIARDHKPIIDQLRILSSTAADPTCRIYALRTLWFCALKSFLDAERPYVGEVAAPLPRNAWKKDRSNPDRPGPAAAVPAKRAKLMRVTDRFQLSRLAAARRSAANVLQDLASKSRFLDRAGRRATIGAITLPPDETFQMIGLRGHVWISETLAAEVVVGEYQRMYAAALRALQDSVAIKNRGAMLESATFLLQWYRTGYVRLSRDSFLQVLSVLCMVGSPKIVMDATNSLHVATLNKVIPEIIWLQHSSYLNTFTYALRTKSKVTVGHCAAVLVRVVETAQQQQRPIPLTRRSLKRRWHLTGGVQITVSAMLSSACTLLLQEWMRKQGRAPPLKKQHLRYATNLGAIQSKPPFHALVSRRSAAINSLQDWTQQLRTVDVAVYKDMARMIVRPKCTLKLYNRHETPVNPEVLAGVERRQAQRRQFIEILERAYSLYLNTMDETRPRSKRFGFQDAIDAVIDLYNAPHESSDWTDCGFGWLHLAPISTYWCVWMSLGIYMLQRNGALRGLFHSDASTIHDHVAQGIAIALSQRKYGSLRQQKLQRALRLSAMWAEWLEFTLVPLELAFKLTGTPAILHTIEHSFNFTNESLNLAVAMCFGGVIVVFHHWTRCTSFTYHSSLHAMCIVEPLLDRIVYPLAFDLLYIPIVAAFLRLGTCPLEQDHVALPGGATCDCVDRFGIFWAVGLVCFVLHYCFALHHKMVVEPLATTMDFRFQRSYQFFIVMARTCIYFLIHFDESPHFVVCPLVSVLAVNMEAGRDAILGISLGLLIVWVLLVSYSYKTQPVRSPNNIRVLTFSGAIYTTVCSMTTVITGATLDTLLFSLIPLPLVWTSAWHINSRRARRFHIPNVSILELLQHSSPTTRLVGTIAALYTNPQRIVERDHEPIISRLGRLAAIPGDPLCRIYAIRVLWFCHIEMLEFSLEVAELHASAGVRTRY</sequence>
<keyword evidence="4" id="KW-1185">Reference proteome</keyword>
<feature type="transmembrane region" description="Helical" evidence="2">
    <location>
        <begin position="24"/>
        <end position="46"/>
    </location>
</feature>
<feature type="compositionally biased region" description="Basic and acidic residues" evidence="1">
    <location>
        <begin position="465"/>
        <end position="475"/>
    </location>
</feature>
<feature type="transmembrane region" description="Helical" evidence="2">
    <location>
        <begin position="1298"/>
        <end position="1316"/>
    </location>
</feature>
<feature type="transmembrane region" description="Helical" evidence="2">
    <location>
        <begin position="2173"/>
        <end position="2191"/>
    </location>
</feature>
<evidence type="ECO:0000313" key="3">
    <source>
        <dbReference type="EMBL" id="OQR99482.1"/>
    </source>
</evidence>
<feature type="transmembrane region" description="Helical" evidence="2">
    <location>
        <begin position="320"/>
        <end position="341"/>
    </location>
</feature>
<accession>A0A1V9ZNB9</accession>
<feature type="transmembrane region" description="Helical" evidence="2">
    <location>
        <begin position="2147"/>
        <end position="2167"/>
    </location>
</feature>
<evidence type="ECO:0000313" key="4">
    <source>
        <dbReference type="Proteomes" id="UP000243579"/>
    </source>
</evidence>
<dbReference type="EMBL" id="JNBR01000058">
    <property type="protein sequence ID" value="OQR99482.1"/>
    <property type="molecule type" value="Genomic_DNA"/>
</dbReference>
<feature type="transmembrane region" description="Helical" evidence="2">
    <location>
        <begin position="286"/>
        <end position="305"/>
    </location>
</feature>
<feature type="transmembrane region" description="Helical" evidence="2">
    <location>
        <begin position="1946"/>
        <end position="1964"/>
    </location>
</feature>
<feature type="transmembrane region" description="Helical" evidence="2">
    <location>
        <begin position="1985"/>
        <end position="2007"/>
    </location>
</feature>